<dbReference type="RefSeq" id="WP_111332533.1">
    <property type="nucleotide sequence ID" value="NZ_CP030032.1"/>
</dbReference>
<evidence type="ECO:0000313" key="1">
    <source>
        <dbReference type="EMBL" id="AWV88625.1"/>
    </source>
</evidence>
<keyword evidence="2" id="KW-1185">Reference proteome</keyword>
<reference evidence="1 2" key="1">
    <citation type="submission" date="2018-06" db="EMBL/GenBank/DDBJ databases">
        <title>Lujinxingia sediminis gen. nov. sp. nov., a new facultative anaerobic member of the class Deltaproteobacteria, and proposal of Lujinxingaceae fam. nov.</title>
        <authorList>
            <person name="Guo L.-Y."/>
            <person name="Li C.-M."/>
            <person name="Wang S."/>
            <person name="Du Z.-J."/>
        </authorList>
    </citation>
    <scope>NUCLEOTIDE SEQUENCE [LARGE SCALE GENOMIC DNA]</scope>
    <source>
        <strain evidence="1 2">FA350</strain>
    </source>
</reference>
<dbReference type="AlphaFoldDB" id="A0A2Z4FIK4"/>
<dbReference type="Proteomes" id="UP000249799">
    <property type="component" value="Chromosome"/>
</dbReference>
<sequence>MTTSADKAKQEPPGLMSSSPVGALALLAVGTGFIALVSLGVEVWTGQALAKTFDLGVPFISAPLGVGTVIMAALTAKNSPKFALPSIICGALYWLIFMLAA</sequence>
<dbReference type="KEGG" id="bsed:DN745_04445"/>
<dbReference type="OrthoDB" id="9970895at2"/>
<dbReference type="EMBL" id="CP030032">
    <property type="protein sequence ID" value="AWV88625.1"/>
    <property type="molecule type" value="Genomic_DNA"/>
</dbReference>
<organism evidence="1 2">
    <name type="scientific">Bradymonas sediminis</name>
    <dbReference type="NCBI Taxonomy" id="1548548"/>
    <lineage>
        <taxon>Bacteria</taxon>
        <taxon>Deltaproteobacteria</taxon>
        <taxon>Bradymonadales</taxon>
        <taxon>Bradymonadaceae</taxon>
        <taxon>Bradymonas</taxon>
    </lineage>
</organism>
<evidence type="ECO:0000313" key="2">
    <source>
        <dbReference type="Proteomes" id="UP000249799"/>
    </source>
</evidence>
<accession>A0A2Z4FIK4</accession>
<proteinExistence type="predicted"/>
<protein>
    <submittedName>
        <fullName evidence="1">Uncharacterized protein</fullName>
    </submittedName>
</protein>
<gene>
    <name evidence="1" type="ORF">DN745_04445</name>
</gene>
<name>A0A2Z4FIK4_9DELT</name>